<evidence type="ECO:0000259" key="1">
    <source>
        <dbReference type="PROSITE" id="PS50042"/>
    </source>
</evidence>
<dbReference type="GO" id="GO:0005829">
    <property type="term" value="C:cytosol"/>
    <property type="evidence" value="ECO:0007669"/>
    <property type="project" value="TreeGrafter"/>
</dbReference>
<organism evidence="2 3">
    <name type="scientific">Polarella glacialis</name>
    <name type="common">Dinoflagellate</name>
    <dbReference type="NCBI Taxonomy" id="89957"/>
    <lineage>
        <taxon>Eukaryota</taxon>
        <taxon>Sar</taxon>
        <taxon>Alveolata</taxon>
        <taxon>Dinophyceae</taxon>
        <taxon>Suessiales</taxon>
        <taxon>Suessiaceae</taxon>
        <taxon>Polarella</taxon>
    </lineage>
</organism>
<reference evidence="2" key="1">
    <citation type="submission" date="2021-02" db="EMBL/GenBank/DDBJ databases">
        <authorList>
            <person name="Dougan E. K."/>
            <person name="Rhodes N."/>
            <person name="Thang M."/>
            <person name="Chan C."/>
        </authorList>
    </citation>
    <scope>NUCLEOTIDE SEQUENCE</scope>
</reference>
<feature type="domain" description="Cyclic nucleotide-binding" evidence="1">
    <location>
        <begin position="145"/>
        <end position="252"/>
    </location>
</feature>
<dbReference type="PANTHER" id="PTHR11635:SF152">
    <property type="entry name" value="CAMP-DEPENDENT PROTEIN KINASE TYPE I REGULATORY SUBUNIT-RELATED"/>
    <property type="match status" value="1"/>
</dbReference>
<proteinExistence type="predicted"/>
<dbReference type="InterPro" id="IPR018488">
    <property type="entry name" value="cNMP-bd_CS"/>
</dbReference>
<dbReference type="SMART" id="SM00100">
    <property type="entry name" value="cNMP"/>
    <property type="match status" value="2"/>
</dbReference>
<protein>
    <recommendedName>
        <fullName evidence="1">Cyclic nucleotide-binding domain-containing protein</fullName>
    </recommendedName>
</protein>
<dbReference type="InterPro" id="IPR018490">
    <property type="entry name" value="cNMP-bd_dom_sf"/>
</dbReference>
<keyword evidence="3" id="KW-1185">Reference proteome</keyword>
<dbReference type="Proteomes" id="UP000654075">
    <property type="component" value="Unassembled WGS sequence"/>
</dbReference>
<dbReference type="PROSITE" id="PS00888">
    <property type="entry name" value="CNMP_BINDING_1"/>
    <property type="match status" value="1"/>
</dbReference>
<accession>A0A813FC97</accession>
<gene>
    <name evidence="2" type="ORF">PGLA1383_LOCUS25894</name>
</gene>
<dbReference type="OrthoDB" id="417078at2759"/>
<dbReference type="SUPFAM" id="SSF51206">
    <property type="entry name" value="cAMP-binding domain-like"/>
    <property type="match status" value="3"/>
</dbReference>
<dbReference type="PANTHER" id="PTHR11635">
    <property type="entry name" value="CAMP-DEPENDENT PROTEIN KINASE REGULATORY CHAIN"/>
    <property type="match status" value="1"/>
</dbReference>
<name>A0A813FC97_POLGL</name>
<feature type="domain" description="Cyclic nucleotide-binding" evidence="1">
    <location>
        <begin position="27"/>
        <end position="142"/>
    </location>
</feature>
<feature type="non-terminal residue" evidence="2">
    <location>
        <position position="1"/>
    </location>
</feature>
<comment type="caution">
    <text evidence="2">The sequence shown here is derived from an EMBL/GenBank/DDBJ whole genome shotgun (WGS) entry which is preliminary data.</text>
</comment>
<sequence length="393" mass="43282">DTTKVCRTASDEDNLQFLRKVFDQHFLFSDLDDDDLKFIHKHMRPQLVEDGARILEQGDKGVSFHIIRSGTFVVIIDGERVSQLTESQTFGEFSLVYSCARTATVVCNVDGELWSIDRACFRYCLEKVKSKHSQRILEFFQHDHAFRQLSENDRKRLAGACTLQVFTQGQEVIREGEVGQWMFIVVEGFLQTLEGSGKSGRASPGTILGSEAVIYSKRHTVRAKAIDRVTCLALGKYAFSRLLGPIEHVVRRSALKSLLLKSDGSKDLDFFKHLSSSQSDSLIDRFEKASFTQGEVIAAAGSRAQLIVVKAGEVAVLLPDASEVFPLTPEAALFRAESALEVLHAGQSYGAYSLVDGTVVTHTLVALTAAQVHRVSAAAVVGALMGQLSDVIR</sequence>
<dbReference type="GO" id="GO:0004862">
    <property type="term" value="F:cAMP-dependent protein kinase inhibitor activity"/>
    <property type="evidence" value="ECO:0007669"/>
    <property type="project" value="TreeGrafter"/>
</dbReference>
<feature type="non-terminal residue" evidence="2">
    <location>
        <position position="393"/>
    </location>
</feature>
<evidence type="ECO:0000313" key="3">
    <source>
        <dbReference type="Proteomes" id="UP000654075"/>
    </source>
</evidence>
<dbReference type="Pfam" id="PF00027">
    <property type="entry name" value="cNMP_binding"/>
    <property type="match status" value="2"/>
</dbReference>
<dbReference type="AlphaFoldDB" id="A0A813FC97"/>
<evidence type="ECO:0000313" key="2">
    <source>
        <dbReference type="EMBL" id="CAE8607994.1"/>
    </source>
</evidence>
<dbReference type="PROSITE" id="PS50042">
    <property type="entry name" value="CNMP_BINDING_3"/>
    <property type="match status" value="3"/>
</dbReference>
<dbReference type="PRINTS" id="PR00103">
    <property type="entry name" value="CAMPKINASE"/>
</dbReference>
<feature type="domain" description="Cyclic nucleotide-binding" evidence="1">
    <location>
        <begin position="270"/>
        <end position="376"/>
    </location>
</feature>
<dbReference type="InterPro" id="IPR000595">
    <property type="entry name" value="cNMP-bd_dom"/>
</dbReference>
<dbReference type="InterPro" id="IPR050503">
    <property type="entry name" value="cAMP-dep_PK_reg_su-like"/>
</dbReference>
<dbReference type="InterPro" id="IPR014710">
    <property type="entry name" value="RmlC-like_jellyroll"/>
</dbReference>
<dbReference type="EMBL" id="CAJNNV010022273">
    <property type="protein sequence ID" value="CAE8607994.1"/>
    <property type="molecule type" value="Genomic_DNA"/>
</dbReference>
<dbReference type="Gene3D" id="2.60.120.10">
    <property type="entry name" value="Jelly Rolls"/>
    <property type="match status" value="3"/>
</dbReference>
<dbReference type="GO" id="GO:0005952">
    <property type="term" value="C:cAMP-dependent protein kinase complex"/>
    <property type="evidence" value="ECO:0007669"/>
    <property type="project" value="InterPro"/>
</dbReference>
<dbReference type="CDD" id="cd00038">
    <property type="entry name" value="CAP_ED"/>
    <property type="match status" value="3"/>
</dbReference>
<dbReference type="PROSITE" id="PS00889">
    <property type="entry name" value="CNMP_BINDING_2"/>
    <property type="match status" value="1"/>
</dbReference>
<dbReference type="GO" id="GO:0030552">
    <property type="term" value="F:cAMP binding"/>
    <property type="evidence" value="ECO:0007669"/>
    <property type="project" value="TreeGrafter"/>
</dbReference>
<dbReference type="GO" id="GO:0034236">
    <property type="term" value="F:protein kinase A catalytic subunit binding"/>
    <property type="evidence" value="ECO:0007669"/>
    <property type="project" value="TreeGrafter"/>
</dbReference>